<accession>A0A0L7KZX0</accession>
<dbReference type="AlphaFoldDB" id="A0A0L7KZX0"/>
<feature type="non-terminal residue" evidence="1">
    <location>
        <position position="1"/>
    </location>
</feature>
<keyword evidence="2" id="KW-1185">Reference proteome</keyword>
<evidence type="ECO:0000313" key="1">
    <source>
        <dbReference type="EMBL" id="KOB68813.1"/>
    </source>
</evidence>
<organism evidence="1 2">
    <name type="scientific">Operophtera brumata</name>
    <name type="common">Winter moth</name>
    <name type="synonym">Phalaena brumata</name>
    <dbReference type="NCBI Taxonomy" id="104452"/>
    <lineage>
        <taxon>Eukaryota</taxon>
        <taxon>Metazoa</taxon>
        <taxon>Ecdysozoa</taxon>
        <taxon>Arthropoda</taxon>
        <taxon>Hexapoda</taxon>
        <taxon>Insecta</taxon>
        <taxon>Pterygota</taxon>
        <taxon>Neoptera</taxon>
        <taxon>Endopterygota</taxon>
        <taxon>Lepidoptera</taxon>
        <taxon>Glossata</taxon>
        <taxon>Ditrysia</taxon>
        <taxon>Geometroidea</taxon>
        <taxon>Geometridae</taxon>
        <taxon>Larentiinae</taxon>
        <taxon>Operophtera</taxon>
    </lineage>
</organism>
<dbReference type="GO" id="GO:0016853">
    <property type="term" value="F:isomerase activity"/>
    <property type="evidence" value="ECO:0007669"/>
    <property type="project" value="UniProtKB-KW"/>
</dbReference>
<dbReference type="Proteomes" id="UP000037510">
    <property type="component" value="Unassembled WGS sequence"/>
</dbReference>
<comment type="caution">
    <text evidence="1">The sequence shown here is derived from an EMBL/GenBank/DDBJ whole genome shotgun (WGS) entry which is preliminary data.</text>
</comment>
<protein>
    <submittedName>
        <fullName evidence="1">DNA topoisomerase 2-binding protein 1</fullName>
    </submittedName>
</protein>
<keyword evidence="1" id="KW-0413">Isomerase</keyword>
<evidence type="ECO:0000313" key="2">
    <source>
        <dbReference type="Proteomes" id="UP000037510"/>
    </source>
</evidence>
<reference evidence="1 2" key="1">
    <citation type="journal article" date="2015" name="Genome Biol. Evol.">
        <title>The genome of winter moth (Operophtera brumata) provides a genomic perspective on sexual dimorphism and phenology.</title>
        <authorList>
            <person name="Derks M.F."/>
            <person name="Smit S."/>
            <person name="Salis L."/>
            <person name="Schijlen E."/>
            <person name="Bossers A."/>
            <person name="Mateman C."/>
            <person name="Pijl A.S."/>
            <person name="de Ridder D."/>
            <person name="Groenen M.A."/>
            <person name="Visser M.E."/>
            <person name="Megens H.J."/>
        </authorList>
    </citation>
    <scope>NUCLEOTIDE SEQUENCE [LARGE SCALE GENOMIC DNA]</scope>
    <source>
        <strain evidence="1">WM2013NL</strain>
        <tissue evidence="1">Head and thorax</tissue>
    </source>
</reference>
<sequence>EEEFEWGNPSATCLPPVSGGEAVLARAACRWRGVRAAGGAGPFHGLVALIHVPPARRKLLARLRHPLSSRDAAWLKSRDIPVCAPVLLSAFMTDDPPP</sequence>
<gene>
    <name evidence="1" type="ORF">OBRU01_17592</name>
</gene>
<proteinExistence type="predicted"/>
<feature type="non-terminal residue" evidence="1">
    <location>
        <position position="98"/>
    </location>
</feature>
<name>A0A0L7KZX0_OPEBR</name>
<dbReference type="EMBL" id="JTDY01003934">
    <property type="protein sequence ID" value="KOB68813.1"/>
    <property type="molecule type" value="Genomic_DNA"/>
</dbReference>